<comment type="similarity">
    <text evidence="2 6">Belongs to the acyl-CoA dehydrogenase family.</text>
</comment>
<comment type="caution">
    <text evidence="10">The sequence shown here is derived from an EMBL/GenBank/DDBJ whole genome shotgun (WGS) entry which is preliminary data.</text>
</comment>
<evidence type="ECO:0000256" key="5">
    <source>
        <dbReference type="ARBA" id="ARBA00023002"/>
    </source>
</evidence>
<reference evidence="10 11" key="1">
    <citation type="submission" date="2020-04" db="EMBL/GenBank/DDBJ databases">
        <authorList>
            <person name="Yoon J."/>
        </authorList>
    </citation>
    <scope>NUCLEOTIDE SEQUENCE [LARGE SCALE GENOMIC DNA]</scope>
    <source>
        <strain evidence="10 11">KMU-166</strain>
    </source>
</reference>
<sequence length="389" mass="43576">MELGFSQEEERFRAEVREFFQRDYPASILDKIRRGQRLEKLDQELSQQALQSRGWLGFTLPQEFGGPGWSPVQRYIFEEELELAGAPNLVPMAIIYVAPVIAEFGSPEQQQRWLPNILSSKAFWAQGYSEPEAGSDLASLGLQARRDGDHYVLNGSKIWTTLAHWADWIFCLVRTSREEKKQQGISFVCVEMSAPGVTVEPIITMNGSHELNRVHFDNVRVPVANRIGDEGQGWHYANYLLKHERLSYAHIGRKKRDLQALRDWALSQDLLEEPLWAARFAVLEVRVANAEMSVFRSLGGSLPAAAVSALKIQCTELAQAITRLGVDIAGLSALAYPARDESQWSAALAGSCPEGPVWADAYLFERAQTIYGGTSEVQKNIIWRALSAA</sequence>
<evidence type="ECO:0000256" key="3">
    <source>
        <dbReference type="ARBA" id="ARBA00022630"/>
    </source>
</evidence>
<dbReference type="Pfam" id="PF00441">
    <property type="entry name" value="Acyl-CoA_dh_1"/>
    <property type="match status" value="1"/>
</dbReference>
<evidence type="ECO:0000256" key="1">
    <source>
        <dbReference type="ARBA" id="ARBA00001974"/>
    </source>
</evidence>
<dbReference type="EMBL" id="JAAWWK010000001">
    <property type="protein sequence ID" value="NKI16164.1"/>
    <property type="molecule type" value="Genomic_DNA"/>
</dbReference>
<keyword evidence="4 6" id="KW-0274">FAD</keyword>
<dbReference type="InterPro" id="IPR052161">
    <property type="entry name" value="Mycobact_Acyl-CoA_DH"/>
</dbReference>
<evidence type="ECO:0000259" key="9">
    <source>
        <dbReference type="Pfam" id="PF02771"/>
    </source>
</evidence>
<evidence type="ECO:0000313" key="10">
    <source>
        <dbReference type="EMBL" id="NKI16164.1"/>
    </source>
</evidence>
<evidence type="ECO:0000259" key="8">
    <source>
        <dbReference type="Pfam" id="PF02770"/>
    </source>
</evidence>
<dbReference type="InterPro" id="IPR037069">
    <property type="entry name" value="AcylCoA_DH/ox_N_sf"/>
</dbReference>
<accession>A0ABX1GD21</accession>
<name>A0ABX1GD21_9GAMM</name>
<keyword evidence="11" id="KW-1185">Reference proteome</keyword>
<dbReference type="InterPro" id="IPR036250">
    <property type="entry name" value="AcylCo_DH-like_C"/>
</dbReference>
<dbReference type="InterPro" id="IPR009075">
    <property type="entry name" value="AcylCo_DH/oxidase_C"/>
</dbReference>
<evidence type="ECO:0000256" key="4">
    <source>
        <dbReference type="ARBA" id="ARBA00022827"/>
    </source>
</evidence>
<evidence type="ECO:0000256" key="6">
    <source>
        <dbReference type="RuleBase" id="RU362125"/>
    </source>
</evidence>
<dbReference type="RefSeq" id="WP_168448699.1">
    <property type="nucleotide sequence ID" value="NZ_JAAWWK010000001.1"/>
</dbReference>
<dbReference type="PANTHER" id="PTHR43292:SF3">
    <property type="entry name" value="ACYL-COA DEHYDROGENASE FADE29"/>
    <property type="match status" value="1"/>
</dbReference>
<keyword evidence="5 6" id="KW-0560">Oxidoreductase</keyword>
<evidence type="ECO:0000259" key="7">
    <source>
        <dbReference type="Pfam" id="PF00441"/>
    </source>
</evidence>
<evidence type="ECO:0000313" key="11">
    <source>
        <dbReference type="Proteomes" id="UP000765845"/>
    </source>
</evidence>
<proteinExistence type="inferred from homology"/>
<dbReference type="PANTHER" id="PTHR43292">
    <property type="entry name" value="ACYL-COA DEHYDROGENASE"/>
    <property type="match status" value="1"/>
</dbReference>
<feature type="domain" description="Acyl-CoA dehydrogenase/oxidase C-terminal" evidence="7">
    <location>
        <begin position="231"/>
        <end position="386"/>
    </location>
</feature>
<feature type="domain" description="Acyl-CoA oxidase/dehydrogenase middle" evidence="8">
    <location>
        <begin position="125"/>
        <end position="219"/>
    </location>
</feature>
<dbReference type="Pfam" id="PF02770">
    <property type="entry name" value="Acyl-CoA_dh_M"/>
    <property type="match status" value="1"/>
</dbReference>
<dbReference type="InterPro" id="IPR013786">
    <property type="entry name" value="AcylCoA_DH/ox_N"/>
</dbReference>
<dbReference type="Gene3D" id="1.20.140.10">
    <property type="entry name" value="Butyryl-CoA Dehydrogenase, subunit A, domain 3"/>
    <property type="match status" value="1"/>
</dbReference>
<dbReference type="Pfam" id="PF02771">
    <property type="entry name" value="Acyl-CoA_dh_N"/>
    <property type="match status" value="1"/>
</dbReference>
<dbReference type="InterPro" id="IPR009100">
    <property type="entry name" value="AcylCoA_DH/oxidase_NM_dom_sf"/>
</dbReference>
<dbReference type="Gene3D" id="1.10.540.10">
    <property type="entry name" value="Acyl-CoA dehydrogenase/oxidase, N-terminal domain"/>
    <property type="match status" value="1"/>
</dbReference>
<organism evidence="10 11">
    <name type="scientific">Spongiibacter thalassae</name>
    <dbReference type="NCBI Taxonomy" id="2721624"/>
    <lineage>
        <taxon>Bacteria</taxon>
        <taxon>Pseudomonadati</taxon>
        <taxon>Pseudomonadota</taxon>
        <taxon>Gammaproteobacteria</taxon>
        <taxon>Cellvibrionales</taxon>
        <taxon>Spongiibacteraceae</taxon>
        <taxon>Spongiibacter</taxon>
    </lineage>
</organism>
<dbReference type="SUPFAM" id="SSF56645">
    <property type="entry name" value="Acyl-CoA dehydrogenase NM domain-like"/>
    <property type="match status" value="1"/>
</dbReference>
<comment type="cofactor">
    <cofactor evidence="1 6">
        <name>FAD</name>
        <dbReference type="ChEBI" id="CHEBI:57692"/>
    </cofactor>
</comment>
<protein>
    <submittedName>
        <fullName evidence="10">Acyl-CoA dehydrogenase</fullName>
    </submittedName>
</protein>
<dbReference type="InterPro" id="IPR006091">
    <property type="entry name" value="Acyl-CoA_Oxase/DH_mid-dom"/>
</dbReference>
<keyword evidence="3 6" id="KW-0285">Flavoprotein</keyword>
<feature type="domain" description="Acyl-CoA dehydrogenase/oxidase N-terminal" evidence="9">
    <location>
        <begin position="6"/>
        <end position="119"/>
    </location>
</feature>
<evidence type="ECO:0000256" key="2">
    <source>
        <dbReference type="ARBA" id="ARBA00009347"/>
    </source>
</evidence>
<gene>
    <name evidence="10" type="ORF">HCU74_01905</name>
</gene>
<dbReference type="SUPFAM" id="SSF47203">
    <property type="entry name" value="Acyl-CoA dehydrogenase C-terminal domain-like"/>
    <property type="match status" value="1"/>
</dbReference>
<dbReference type="InterPro" id="IPR046373">
    <property type="entry name" value="Acyl-CoA_Oxase/DH_mid-dom_sf"/>
</dbReference>
<dbReference type="Gene3D" id="2.40.110.10">
    <property type="entry name" value="Butyryl-CoA Dehydrogenase, subunit A, domain 2"/>
    <property type="match status" value="1"/>
</dbReference>
<dbReference type="Proteomes" id="UP000765845">
    <property type="component" value="Unassembled WGS sequence"/>
</dbReference>